<gene>
    <name evidence="1" type="ORF">ACFQ0E_10200</name>
</gene>
<comment type="caution">
    <text evidence="1">The sequence shown here is derived from an EMBL/GenBank/DDBJ whole genome shotgun (WGS) entry which is preliminary data.</text>
</comment>
<evidence type="ECO:0000313" key="2">
    <source>
        <dbReference type="Proteomes" id="UP001597110"/>
    </source>
</evidence>
<sequence length="166" mass="18081">MHHAEHYRAIFDFIAGIGLPIREATLPEGTFLPGLELREGGILVDPARLQWPGDLLHEAGHLAVLPSQVRHIAEEDQPNAADAAHAGETEAMAWAYAAVLALDIPVEVLIHDGGYHGRARDLLQMYAFGVYPGLRGLCDAGLAAAPGFTPDCGEVRYPRMLKWLRD</sequence>
<name>A0ABW2YFA4_9GAMM</name>
<evidence type="ECO:0008006" key="3">
    <source>
        <dbReference type="Google" id="ProtNLM"/>
    </source>
</evidence>
<keyword evidence="2" id="KW-1185">Reference proteome</keyword>
<dbReference type="Proteomes" id="UP001597110">
    <property type="component" value="Unassembled WGS sequence"/>
</dbReference>
<accession>A0ABW2YFA4</accession>
<dbReference type="RefSeq" id="WP_386823546.1">
    <property type="nucleotide sequence ID" value="NZ_JBHTIF010000001.1"/>
</dbReference>
<reference evidence="2" key="1">
    <citation type="journal article" date="2019" name="Int. J. Syst. Evol. Microbiol.">
        <title>The Global Catalogue of Microorganisms (GCM) 10K type strain sequencing project: providing services to taxonomists for standard genome sequencing and annotation.</title>
        <authorList>
            <consortium name="The Broad Institute Genomics Platform"/>
            <consortium name="The Broad Institute Genome Sequencing Center for Infectious Disease"/>
            <person name="Wu L."/>
            <person name="Ma J."/>
        </authorList>
    </citation>
    <scope>NUCLEOTIDE SEQUENCE [LARGE SCALE GENOMIC DNA]</scope>
    <source>
        <strain evidence="2">CCUG 55585</strain>
    </source>
</reference>
<evidence type="ECO:0000313" key="1">
    <source>
        <dbReference type="EMBL" id="MFD0725970.1"/>
    </source>
</evidence>
<dbReference type="EMBL" id="JBHTIF010000001">
    <property type="protein sequence ID" value="MFD0725970.1"/>
    <property type="molecule type" value="Genomic_DNA"/>
</dbReference>
<organism evidence="1 2">
    <name type="scientific">Lysobacter brunescens</name>
    <dbReference type="NCBI Taxonomy" id="262323"/>
    <lineage>
        <taxon>Bacteria</taxon>
        <taxon>Pseudomonadati</taxon>
        <taxon>Pseudomonadota</taxon>
        <taxon>Gammaproteobacteria</taxon>
        <taxon>Lysobacterales</taxon>
        <taxon>Lysobacteraceae</taxon>
        <taxon>Lysobacter</taxon>
    </lineage>
</organism>
<protein>
    <recommendedName>
        <fullName evidence="3">IrrE N-terminal-like domain-containing protein</fullName>
    </recommendedName>
</protein>
<proteinExistence type="predicted"/>